<reference evidence="1" key="1">
    <citation type="submission" date="2020-03" db="EMBL/GenBank/DDBJ databases">
        <title>A high-quality chromosome-level genome assembly of a woody plant with both climbing and erect habits, Rhamnella rubrinervis.</title>
        <authorList>
            <person name="Lu Z."/>
            <person name="Yang Y."/>
            <person name="Zhu X."/>
            <person name="Sun Y."/>
        </authorList>
    </citation>
    <scope>NUCLEOTIDE SEQUENCE</scope>
    <source>
        <strain evidence="1">BYM</strain>
        <tissue evidence="1">Leaf</tissue>
    </source>
</reference>
<accession>A0A8K0DZI5</accession>
<keyword evidence="2" id="KW-1185">Reference proteome</keyword>
<comment type="caution">
    <text evidence="1">The sequence shown here is derived from an EMBL/GenBank/DDBJ whole genome shotgun (WGS) entry which is preliminary data.</text>
</comment>
<evidence type="ECO:0000313" key="2">
    <source>
        <dbReference type="Proteomes" id="UP000796880"/>
    </source>
</evidence>
<gene>
    <name evidence="1" type="ORF">FNV43_RR25180</name>
</gene>
<protein>
    <submittedName>
        <fullName evidence="1">Uncharacterized protein</fullName>
    </submittedName>
</protein>
<dbReference type="Proteomes" id="UP000796880">
    <property type="component" value="Unassembled WGS sequence"/>
</dbReference>
<sequence>MVLPISLQKLCLVQLPNLKGWCRKEVEDDDDHNTVDNQIFVSFPRLSAFVKINCTKLGFRMPSRVDEKPQLLPFKFQVLSQLEVFVYKLNIVKNLTCWVTENHDLTWQALKITTLRTEVSSRGASTCSELAKLGHLASLKQLKINDCPILLKRCQREVDKDWPKVDHIPELILQSTSDDSQFSKSLCT</sequence>
<dbReference type="OrthoDB" id="1928346at2759"/>
<name>A0A8K0DZI5_9ROSA</name>
<dbReference type="AlphaFoldDB" id="A0A8K0DZI5"/>
<dbReference type="EMBL" id="VOIH02000011">
    <property type="protein sequence ID" value="KAF3434077.1"/>
    <property type="molecule type" value="Genomic_DNA"/>
</dbReference>
<evidence type="ECO:0000313" key="1">
    <source>
        <dbReference type="EMBL" id="KAF3434077.1"/>
    </source>
</evidence>
<organism evidence="1 2">
    <name type="scientific">Rhamnella rubrinervis</name>
    <dbReference type="NCBI Taxonomy" id="2594499"/>
    <lineage>
        <taxon>Eukaryota</taxon>
        <taxon>Viridiplantae</taxon>
        <taxon>Streptophyta</taxon>
        <taxon>Embryophyta</taxon>
        <taxon>Tracheophyta</taxon>
        <taxon>Spermatophyta</taxon>
        <taxon>Magnoliopsida</taxon>
        <taxon>eudicotyledons</taxon>
        <taxon>Gunneridae</taxon>
        <taxon>Pentapetalae</taxon>
        <taxon>rosids</taxon>
        <taxon>fabids</taxon>
        <taxon>Rosales</taxon>
        <taxon>Rhamnaceae</taxon>
        <taxon>rhamnoid group</taxon>
        <taxon>Rhamneae</taxon>
        <taxon>Rhamnella</taxon>
    </lineage>
</organism>
<proteinExistence type="predicted"/>